<evidence type="ECO:0000313" key="4">
    <source>
        <dbReference type="Proteomes" id="UP000014760"/>
    </source>
</evidence>
<dbReference type="EMBL" id="AMQN01012118">
    <property type="status" value="NOT_ANNOTATED_CDS"/>
    <property type="molecule type" value="Genomic_DNA"/>
</dbReference>
<reference evidence="2 4" key="2">
    <citation type="journal article" date="2013" name="Nature">
        <title>Insights into bilaterian evolution from three spiralian genomes.</title>
        <authorList>
            <person name="Simakov O."/>
            <person name="Marletaz F."/>
            <person name="Cho S.J."/>
            <person name="Edsinger-Gonzales E."/>
            <person name="Havlak P."/>
            <person name="Hellsten U."/>
            <person name="Kuo D.H."/>
            <person name="Larsson T."/>
            <person name="Lv J."/>
            <person name="Arendt D."/>
            <person name="Savage R."/>
            <person name="Osoegawa K."/>
            <person name="de Jong P."/>
            <person name="Grimwood J."/>
            <person name="Chapman J.A."/>
            <person name="Shapiro H."/>
            <person name="Aerts A."/>
            <person name="Otillar R.P."/>
            <person name="Terry A.Y."/>
            <person name="Boore J.L."/>
            <person name="Grigoriev I.V."/>
            <person name="Lindberg D.R."/>
            <person name="Seaver E.C."/>
            <person name="Weisblat D.A."/>
            <person name="Putnam N.H."/>
            <person name="Rokhsar D.S."/>
        </authorList>
    </citation>
    <scope>NUCLEOTIDE SEQUENCE</scope>
    <source>
        <strain evidence="2 4">I ESC-2004</strain>
    </source>
</reference>
<proteinExistence type="predicted"/>
<organism evidence="2">
    <name type="scientific">Capitella teleta</name>
    <name type="common">Polychaete worm</name>
    <dbReference type="NCBI Taxonomy" id="283909"/>
    <lineage>
        <taxon>Eukaryota</taxon>
        <taxon>Metazoa</taxon>
        <taxon>Spiralia</taxon>
        <taxon>Lophotrochozoa</taxon>
        <taxon>Annelida</taxon>
        <taxon>Polychaeta</taxon>
        <taxon>Sedentaria</taxon>
        <taxon>Scolecida</taxon>
        <taxon>Capitellidae</taxon>
        <taxon>Capitella</taxon>
    </lineage>
</organism>
<evidence type="ECO:0000313" key="2">
    <source>
        <dbReference type="EMBL" id="ELT94786.1"/>
    </source>
</evidence>
<name>R7TTI9_CAPTE</name>
<protein>
    <submittedName>
        <fullName evidence="2 3">Uncharacterized protein</fullName>
    </submittedName>
</protein>
<gene>
    <name evidence="2" type="ORF">CAPTEDRAFT_208370</name>
</gene>
<accession>R7TTI9</accession>
<keyword evidence="4" id="KW-1185">Reference proteome</keyword>
<feature type="compositionally biased region" description="Low complexity" evidence="1">
    <location>
        <begin position="194"/>
        <end position="205"/>
    </location>
</feature>
<dbReference type="AlphaFoldDB" id="R7TTI9"/>
<feature type="region of interest" description="Disordered" evidence="1">
    <location>
        <begin position="30"/>
        <end position="57"/>
    </location>
</feature>
<evidence type="ECO:0000313" key="3">
    <source>
        <dbReference type="EnsemblMetazoa" id="CapteP208370"/>
    </source>
</evidence>
<reference evidence="3" key="3">
    <citation type="submission" date="2015-06" db="UniProtKB">
        <authorList>
            <consortium name="EnsemblMetazoa"/>
        </authorList>
    </citation>
    <scope>IDENTIFICATION</scope>
</reference>
<feature type="region of interest" description="Disordered" evidence="1">
    <location>
        <begin position="184"/>
        <end position="217"/>
    </location>
</feature>
<dbReference type="EnsemblMetazoa" id="CapteT208370">
    <property type="protein sequence ID" value="CapteP208370"/>
    <property type="gene ID" value="CapteG208370"/>
</dbReference>
<evidence type="ECO:0000256" key="1">
    <source>
        <dbReference type="SAM" id="MobiDB-lite"/>
    </source>
</evidence>
<dbReference type="EMBL" id="KB309310">
    <property type="protein sequence ID" value="ELT94786.1"/>
    <property type="molecule type" value="Genomic_DNA"/>
</dbReference>
<dbReference type="HOGENOM" id="CLU_875069_0_0_1"/>
<reference evidence="4" key="1">
    <citation type="submission" date="2012-12" db="EMBL/GenBank/DDBJ databases">
        <authorList>
            <person name="Hellsten U."/>
            <person name="Grimwood J."/>
            <person name="Chapman J.A."/>
            <person name="Shapiro H."/>
            <person name="Aerts A."/>
            <person name="Otillar R.P."/>
            <person name="Terry A.Y."/>
            <person name="Boore J.L."/>
            <person name="Simakov O."/>
            <person name="Marletaz F."/>
            <person name="Cho S.-J."/>
            <person name="Edsinger-Gonzales E."/>
            <person name="Havlak P."/>
            <person name="Kuo D.-H."/>
            <person name="Larsson T."/>
            <person name="Lv J."/>
            <person name="Arendt D."/>
            <person name="Savage R."/>
            <person name="Osoegawa K."/>
            <person name="de Jong P."/>
            <person name="Lindberg D.R."/>
            <person name="Seaver E.C."/>
            <person name="Weisblat D.A."/>
            <person name="Putnam N.H."/>
            <person name="Grigoriev I.V."/>
            <person name="Rokhsar D.S."/>
        </authorList>
    </citation>
    <scope>NUCLEOTIDE SEQUENCE</scope>
    <source>
        <strain evidence="4">I ESC-2004</strain>
    </source>
</reference>
<dbReference type="Proteomes" id="UP000014760">
    <property type="component" value="Unassembled WGS sequence"/>
</dbReference>
<sequence length="318" mass="35869">MTSSTIPALMRKISSLNIQTEVVDEEDITNLRRSSSHDDLVNPPSPPAKPNRQLTLRKQRSFRQCPKVIPPPNTLPELVPWSNGPFSDDIEKELLKKRKNSSSKSPSSRLSNVFRTLFKDRPRASSMPDMSHSILKKGLAQPPKYHYLRKQTSFKEQVDVQYFDRNRLVSRGSLKLKGEEKYLRKQRAMEQQKASSADESDSGSSVNGGGSAQGTATESVSKVKSVFLYKTQQPEDGRVKKMLSLIIEINRSYRRHKALVKAMSNGKAMLVLVSEDLDSVEEIRYIEKILLPLRIDPHSVTACVHQNGVLVIEAEVDE</sequence>